<dbReference type="GO" id="GO:0004312">
    <property type="term" value="F:fatty acid synthase activity"/>
    <property type="evidence" value="ECO:0007669"/>
    <property type="project" value="TreeGrafter"/>
</dbReference>
<dbReference type="RefSeq" id="WP_079940684.1">
    <property type="nucleotide sequence ID" value="NZ_CP019655.1"/>
</dbReference>
<dbReference type="SUPFAM" id="SSF53901">
    <property type="entry name" value="Thiolase-like"/>
    <property type="match status" value="1"/>
</dbReference>
<keyword evidence="9" id="KW-0511">Multifunctional enzyme</keyword>
<feature type="domain" description="Carrier" evidence="11">
    <location>
        <begin position="1425"/>
        <end position="1500"/>
    </location>
</feature>
<dbReference type="InterPro" id="IPR001227">
    <property type="entry name" value="Ac_transferase_dom_sf"/>
</dbReference>
<dbReference type="Proteomes" id="UP000239833">
    <property type="component" value="Chromosome"/>
</dbReference>
<dbReference type="FunFam" id="3.40.50.980:FF:000001">
    <property type="entry name" value="Non-ribosomal peptide synthetase"/>
    <property type="match status" value="1"/>
</dbReference>
<keyword evidence="3" id="KW-0596">Phosphopantetheine</keyword>
<keyword evidence="8" id="KW-0045">Antibiotic biosynthesis</keyword>
<dbReference type="InterPro" id="IPR020845">
    <property type="entry name" value="AMP-binding_CS"/>
</dbReference>
<dbReference type="SUPFAM" id="SSF55048">
    <property type="entry name" value="Probable ACP-binding domain of malonyl-CoA ACP transacylase"/>
    <property type="match status" value="1"/>
</dbReference>
<evidence type="ECO:0000256" key="6">
    <source>
        <dbReference type="ARBA" id="ARBA00022832"/>
    </source>
</evidence>
<evidence type="ECO:0000256" key="9">
    <source>
        <dbReference type="ARBA" id="ARBA00023268"/>
    </source>
</evidence>
<dbReference type="GO" id="GO:0031177">
    <property type="term" value="F:phosphopantetheine binding"/>
    <property type="evidence" value="ECO:0007669"/>
    <property type="project" value="InterPro"/>
</dbReference>
<dbReference type="SMART" id="SM00823">
    <property type="entry name" value="PKS_PP"/>
    <property type="match status" value="2"/>
</dbReference>
<dbReference type="Gene3D" id="3.30.559.10">
    <property type="entry name" value="Chloramphenicol acetyltransferase-like domain"/>
    <property type="match status" value="2"/>
</dbReference>
<dbReference type="InterPro" id="IPR006162">
    <property type="entry name" value="Ppantetheine_attach_site"/>
</dbReference>
<name>A0A2L1U0P8_9BACL</name>
<dbReference type="Pfam" id="PF00668">
    <property type="entry name" value="Condensation"/>
    <property type="match status" value="2"/>
</dbReference>
<dbReference type="GO" id="GO:0006633">
    <property type="term" value="P:fatty acid biosynthetic process"/>
    <property type="evidence" value="ECO:0007669"/>
    <property type="project" value="InterPro"/>
</dbReference>
<dbReference type="GeneID" id="64219048"/>
<dbReference type="InterPro" id="IPR050091">
    <property type="entry name" value="PKS_NRPS_Biosynth_Enz"/>
</dbReference>
<comment type="similarity">
    <text evidence="2">Belongs to the ATP-dependent AMP-binding enzyme family.</text>
</comment>
<dbReference type="PROSITE" id="PS52004">
    <property type="entry name" value="KS3_2"/>
    <property type="match status" value="1"/>
</dbReference>
<dbReference type="InterPro" id="IPR049490">
    <property type="entry name" value="C883_1060-like_KR_N"/>
</dbReference>
<dbReference type="InterPro" id="IPR023213">
    <property type="entry name" value="CAT-like_dom_sf"/>
</dbReference>
<evidence type="ECO:0000313" key="14">
    <source>
        <dbReference type="Proteomes" id="UP000239833"/>
    </source>
</evidence>
<evidence type="ECO:0000256" key="7">
    <source>
        <dbReference type="ARBA" id="ARBA00023098"/>
    </source>
</evidence>
<feature type="domain" description="Ketosynthase family 3 (KS3)" evidence="12">
    <location>
        <begin position="6"/>
        <end position="430"/>
    </location>
</feature>
<dbReference type="InterPro" id="IPR013968">
    <property type="entry name" value="PKS_KR"/>
</dbReference>
<keyword evidence="13" id="KW-0436">Ligase</keyword>
<evidence type="ECO:0000256" key="8">
    <source>
        <dbReference type="ARBA" id="ARBA00023194"/>
    </source>
</evidence>
<dbReference type="STRING" id="147375.BXP28_05600"/>
<dbReference type="Pfam" id="PF00501">
    <property type="entry name" value="AMP-binding"/>
    <property type="match status" value="1"/>
</dbReference>
<evidence type="ECO:0000259" key="11">
    <source>
        <dbReference type="PROSITE" id="PS50075"/>
    </source>
</evidence>
<dbReference type="Pfam" id="PF00550">
    <property type="entry name" value="PP-binding"/>
    <property type="match status" value="2"/>
</dbReference>
<evidence type="ECO:0000256" key="3">
    <source>
        <dbReference type="ARBA" id="ARBA00022450"/>
    </source>
</evidence>
<organism evidence="13 14">
    <name type="scientific">Paenibacillus larvae subsp. larvae</name>
    <dbReference type="NCBI Taxonomy" id="147375"/>
    <lineage>
        <taxon>Bacteria</taxon>
        <taxon>Bacillati</taxon>
        <taxon>Bacillota</taxon>
        <taxon>Bacilli</taxon>
        <taxon>Bacillales</taxon>
        <taxon>Paenibacillaceae</taxon>
        <taxon>Paenibacillus</taxon>
    </lineage>
</organism>
<feature type="domain" description="Carrier" evidence="11">
    <location>
        <begin position="2474"/>
        <end position="2551"/>
    </location>
</feature>
<dbReference type="Gene3D" id="1.10.1200.10">
    <property type="entry name" value="ACP-like"/>
    <property type="match status" value="2"/>
</dbReference>
<dbReference type="Gene3D" id="3.30.70.250">
    <property type="entry name" value="Malonyl-CoA ACP transacylase, ACP-binding"/>
    <property type="match status" value="1"/>
</dbReference>
<dbReference type="CDD" id="cd08953">
    <property type="entry name" value="KR_2_SDR_x"/>
    <property type="match status" value="1"/>
</dbReference>
<comment type="similarity">
    <text evidence="10">In the C-terminal section; belongs to the NRP synthetase family.</text>
</comment>
<keyword evidence="5" id="KW-0808">Transferase</keyword>
<dbReference type="Gene3D" id="3.40.366.10">
    <property type="entry name" value="Malonyl-Coenzyme A Acyl Carrier Protein, domain 2"/>
    <property type="match status" value="1"/>
</dbReference>
<dbReference type="Gene3D" id="3.30.559.30">
    <property type="entry name" value="Nonribosomal peptide synthetase, condensation domain"/>
    <property type="match status" value="2"/>
</dbReference>
<dbReference type="Gene3D" id="3.40.47.10">
    <property type="match status" value="1"/>
</dbReference>
<dbReference type="Pfam" id="PF13193">
    <property type="entry name" value="AMP-binding_C"/>
    <property type="match status" value="1"/>
</dbReference>
<dbReference type="Pfam" id="PF02801">
    <property type="entry name" value="Ketoacyl-synt_C"/>
    <property type="match status" value="1"/>
</dbReference>
<dbReference type="EMBL" id="CP019655">
    <property type="protein sequence ID" value="AVF26501.1"/>
    <property type="molecule type" value="Genomic_DNA"/>
</dbReference>
<dbReference type="InterPro" id="IPR000873">
    <property type="entry name" value="AMP-dep_synth/lig_dom"/>
</dbReference>
<dbReference type="InterPro" id="IPR036291">
    <property type="entry name" value="NAD(P)-bd_dom_sf"/>
</dbReference>
<dbReference type="InterPro" id="IPR009081">
    <property type="entry name" value="PP-bd_ACP"/>
</dbReference>
<dbReference type="GO" id="GO:0017000">
    <property type="term" value="P:antibiotic biosynthetic process"/>
    <property type="evidence" value="ECO:0007669"/>
    <property type="project" value="UniProtKB-KW"/>
</dbReference>
<dbReference type="InterPro" id="IPR018201">
    <property type="entry name" value="Ketoacyl_synth_AS"/>
</dbReference>
<dbReference type="InterPro" id="IPR036736">
    <property type="entry name" value="ACP-like_sf"/>
</dbReference>
<dbReference type="NCBIfam" id="TIGR01733">
    <property type="entry name" value="AA-adenyl-dom"/>
    <property type="match status" value="1"/>
</dbReference>
<sequence>MSHTNGLEIAVIGMACRFPGAKNIDEYWNNLVNGTESISFFSNEELREAGVDPELLNNPNYVKAKGFIEDIEYFDASFFHYSSREAEIMDPQIRLLLECSWEAMEHAGYTPNKYEEDIGFYAGASSNFNWPPLASYFTANLSSEGFEAGTLAYKDAIGTLISYKLNLKGPSFAMYSACSTSLASIHQACRGLLLGECSMALAGGVCVSFPKKNGYLYQEGMIESPDGHCRSFDAKAEGSVFGDGAGIVVLKSLENALADGDTIHAVIKATAMNNDGSRKVGYTAPSVEGQAEVIRKALHLAEIETESISYIEAHGSGTSMGDPIEIKALEKAFELDGKRICAVGSVKSNVGHLDTASGVAGFIKTVLSLKNKKLPPSLHFETPNPEIDFENSPFYVNHKLTEWKNGKYPLRAGVSSFGLGGTNVHVILEEAPAAGERTHGRTDKLLVLSAKSSEALDQAADNLAFCLERNPEIDLGDAAYTLQVGRDVFPYRAAIVCENREEAVANLKLLRESTSFRYHSKENKKQVVFMFSGQSSQYVNMGLELYRSEPVFREAMDECFEIFHSLTGYRLKDTLYPKKNMDKAKENINRTEIAQPVLFVFEYALAKLLINWGIRPSAVIGYSFGEYAAACLGGVFSLRDACSLVIHRGKLMQSLPKGAMLSVPLPEQELRPFLEEGISIAVVNHPACIVSGSEEAIERFEDKMKQQKLLCMRLNSNHAGHSAMMESVVDVFERGLQTTHLHKPTVPYISGMTGKEADDRELSHYRYWVRHLVEPVRFSEGIADLSNQGDYVFIEIGPGRDLSTIARRYIEDKSSHIVNLVQPQTRKMSDNRYLLKQLGKLWLFGVGINWNTYHAGEIRQRIPLPTYPFEKKYYWPDVHQIKRAREKTWMEDGKRKSLSPSDWFYLPLWKQSISPQNKHGQAETGTCYLLFMDEYGIGTALSELIRADGNEVLHVRLGSAFEKREDKEYIINPHSESDYLLLMKSIRETGRAIHKIIHLCSLNREREALQRLTDSQTRGYYSVLHLVKAALNVFMAEKLQIHVIANNIHEVIGTEQLYPEHSTILGPCKVIPQEYTNISCRIIDIEMAELPDPKLIYQLKEEFHNLGPEPVVCLRGGKRWLKYYEQVRLDKTVETASKLKQNGVYVITGGTGGIGLELAAHLAKTRTAKLALIHRSFFPEREDWENWLSTHKHEEPTSVKIRKLMEIERFAGGLVLEQADVSDMKQMGLAVKRIEEKFERINGVIHAAGTLSNDAFHSVTETGKQQSEQQFRTKLYGTVVLENMFNEKDLDFCLLMSSISSVLGGLGHTAYCAANTFLDAYAVNQNRNPGACWLSINWDGWIVTKNEDGVWGEIWEETAMTPAEGVEAFEKVLTLASVGHAVNSTAALQSRIDAWSMPEESKRLDMTKKSATQVVRSDLSTTYIAPQNETQQSIIDIFQKILGISGIGIQDDFLEMGGDSLKAITVLSTIRQQFNTDIPLKDFFNNLTGESIAALIMEKSLSSKTHTMELAPVDKKPQYPVSSAQKRMYLLDQINPDSTLYNTTILKNVNHTVNKELLEQVFRTLIDRHESLRTAFLVIDDVPHQRIHESVSFSVQEWNMSGRPDSIQEVVRGFVKPFNLEKAPLLRVGLIHTGEQKNIVVIDIHHIITDLLSMDLLQRDFHTLLNGKKLNPLPLQYKDYAVWINSEEYKNRLQPHKSYWLSKFSDKSPLLNLPTDFPRGKVKTYEGSVLTFECGEEETGLLRQMAREQNATLFMILLTAFNVMLFRLTGQTDIVVGVPTAGRNYKDLENILGLFVNTLPIRNGPSKEKTFHQLLNEIKTNTLEAFEHQEYPFEDMVEHIVVERDTGRNPVFDVMFNLLDRREDEGLDEDHITEKKYNLNSTSKFDLSLTVREAKNKLFFEFEYSTELFKESTIDKYKDYYQRILMSAMQNGKSAISDMEIVPKHELSLKYEKLNATNVTYPGHMTVYNLVDERARRHPEKIALWFEGKEMTYAELQEKSNQLAHSLRNSGISRGSIVGIMLEHSFEAVTAILAIMKTGAAYLPIDPEYPKERINFLLKDSRTQILLVSARTSGKYNFNGQVLNVEDKHLYDAPSTALDLEVAPEDPVYIIYTSGSTGKPKGVVISHKSLMNHINWATRVYMKEEEEFSCPLYSSLSFDLTVTSLFAPLATGNKMVIYKGGNKEMVIQKILEDDLVHIIKLTPTHLKLIKELGIRSSNIRTFVVNGELMRTTLARDIYRLFDGNAVIYNEYGPTEATVGCTIHRYDFDKDDQISVPIGTPVDNAKIYLLDDSMQLVPEGIPGEIYISGDGVALGYLYRNELTREKFLTDPFEPERMMYKTGDTARLLDDGKLEFLGRQDHQVKIRGFRIELGEITKALESFEPIKEGIVIARENGAVEQLDDKYLCAYFVTKQLPEKEPNLIQEIKEHLAKQLPSYLVPQYFMRLDEFPVTPNGKLDMNRLPVPNMQVGHHFTAAESDGEKVLAEIWAGILNRSIETLSIDSSFFEMGGHSLKAAIMASRIHKRLNIKVPMIEIFNRPTIRELAKYMKEVESEAYEPIPRVPEQVFYDLSPAQRKLYFLQQMNPNDTSYNLPMFWEMTGSFNRKQFEEAFQHLLMRHESLRTYFVLLNGEPYQKLQHSAVLEIEYHDVSSERNPQVAAEWVINEFVRPFDLTEVPLRVGLVELNTNSRILMVDIHHIITDGVSMGILAQDFMALFAGKSLPEIKVRYRDYAAWYKQLCAPDKMKKQEMYWQGIFDGELPVLNLPTDFQRPAVRSFEGDQIGFSIPEDITQKLKKLALEEDATLFIVLLAVYYILLSKLSGQDDIIVGTDTAGREHVDLHDVIGNFANTLALRNFPQEMLSFNEFLAEVRKRLLEAYENQDFQFEDLVDKVVVQRDLSRHPLFDVMFGFLSSDMEDLSMSGLTMRAYPYDKKTSIFDLVLQGYESNQDIVFQMEYSSTLFARNTVETFIRCFNEIIEQIIDNRHLKISDIRVTHRLRSANADKFNLLEGEFSF</sequence>
<proteinExistence type="inferred from homology"/>
<dbReference type="Gene3D" id="3.40.50.720">
    <property type="entry name" value="NAD(P)-binding Rossmann-like Domain"/>
    <property type="match status" value="1"/>
</dbReference>
<dbReference type="FunFam" id="3.40.47.10:FF:000042">
    <property type="entry name" value="Polyketide synthase Pks13"/>
    <property type="match status" value="1"/>
</dbReference>
<dbReference type="InterPro" id="IPR014031">
    <property type="entry name" value="Ketoacyl_synth_C"/>
</dbReference>
<evidence type="ECO:0000259" key="12">
    <source>
        <dbReference type="PROSITE" id="PS52004"/>
    </source>
</evidence>
<dbReference type="PANTHER" id="PTHR43775:SF51">
    <property type="entry name" value="INACTIVE PHENOLPHTHIOCEROL SYNTHESIS POLYKETIDE SYNTHASE TYPE I PKS1-RELATED"/>
    <property type="match status" value="1"/>
</dbReference>
<evidence type="ECO:0000256" key="4">
    <source>
        <dbReference type="ARBA" id="ARBA00022553"/>
    </source>
</evidence>
<evidence type="ECO:0000313" key="13">
    <source>
        <dbReference type="EMBL" id="AVF26501.1"/>
    </source>
</evidence>
<dbReference type="Gene3D" id="3.30.70.3290">
    <property type="match status" value="1"/>
</dbReference>
<dbReference type="InterPro" id="IPR020841">
    <property type="entry name" value="PKS_Beta-ketoAc_synthase_dom"/>
</dbReference>
<dbReference type="Pfam" id="PF00109">
    <property type="entry name" value="ketoacyl-synt"/>
    <property type="match status" value="1"/>
</dbReference>
<reference evidence="14" key="1">
    <citation type="submission" date="2017-02" db="EMBL/GenBank/DDBJ databases">
        <title>Delineation of Paenibacillus larvae strains originating from foulbrood outbreaks.</title>
        <authorList>
            <person name="Beims H."/>
            <person name="Bunk B."/>
            <person name="Sproeer C."/>
            <person name="Mohr K.I."/>
            <person name="Pradella S."/>
            <person name="Guenther G."/>
            <person name="Rohde M."/>
            <person name="von der Ohe W."/>
            <person name="Steinert M."/>
        </authorList>
    </citation>
    <scope>NUCLEOTIDE SEQUENCE [LARGE SCALE GENOMIC DNA]</scope>
    <source>
        <strain evidence="14">Eric_III</strain>
    </source>
</reference>
<dbReference type="PANTHER" id="PTHR43775">
    <property type="entry name" value="FATTY ACID SYNTHASE"/>
    <property type="match status" value="1"/>
</dbReference>
<gene>
    <name evidence="13" type="ORF">ERICIII_02341</name>
</gene>
<dbReference type="SMART" id="SM00822">
    <property type="entry name" value="PKS_KR"/>
    <property type="match status" value="1"/>
</dbReference>
<dbReference type="GO" id="GO:0004315">
    <property type="term" value="F:3-oxoacyl-[acyl-carrier-protein] synthase activity"/>
    <property type="evidence" value="ECO:0007669"/>
    <property type="project" value="InterPro"/>
</dbReference>
<dbReference type="InterPro" id="IPR016039">
    <property type="entry name" value="Thiolase-like"/>
</dbReference>
<dbReference type="Pfam" id="PF21394">
    <property type="entry name" value="Beta-ketacyl_N"/>
    <property type="match status" value="1"/>
</dbReference>
<keyword evidence="7" id="KW-0443">Lipid metabolism</keyword>
<dbReference type="GO" id="GO:0016874">
    <property type="term" value="F:ligase activity"/>
    <property type="evidence" value="ECO:0007669"/>
    <property type="project" value="UniProtKB-KW"/>
</dbReference>
<dbReference type="PROSITE" id="PS00606">
    <property type="entry name" value="KS3_1"/>
    <property type="match status" value="1"/>
</dbReference>
<protein>
    <submittedName>
        <fullName evidence="13">Putative non-ribosomal peptide ligase/ polyketide synthase hybrid</fullName>
    </submittedName>
</protein>
<dbReference type="InterPro" id="IPR057326">
    <property type="entry name" value="KR_dom"/>
</dbReference>
<dbReference type="InterPro" id="IPR014043">
    <property type="entry name" value="Acyl_transferase_dom"/>
</dbReference>
<dbReference type="InterPro" id="IPR016035">
    <property type="entry name" value="Acyl_Trfase/lysoPLipase"/>
</dbReference>
<dbReference type="SMART" id="SM00825">
    <property type="entry name" value="PKS_KS"/>
    <property type="match status" value="1"/>
</dbReference>
<dbReference type="InterPro" id="IPR025110">
    <property type="entry name" value="AMP-bd_C"/>
</dbReference>
<dbReference type="CDD" id="cd19531">
    <property type="entry name" value="LCL_NRPS-like"/>
    <property type="match status" value="2"/>
</dbReference>
<dbReference type="InterPro" id="IPR001242">
    <property type="entry name" value="Condensation_dom"/>
</dbReference>
<evidence type="ECO:0000256" key="1">
    <source>
        <dbReference type="ARBA" id="ARBA00001957"/>
    </source>
</evidence>
<dbReference type="SUPFAM" id="SSF52777">
    <property type="entry name" value="CoA-dependent acyltransferases"/>
    <property type="match status" value="4"/>
</dbReference>
<dbReference type="CDD" id="cd00833">
    <property type="entry name" value="PKS"/>
    <property type="match status" value="1"/>
</dbReference>
<dbReference type="SMART" id="SM00827">
    <property type="entry name" value="PKS_AT"/>
    <property type="match status" value="1"/>
</dbReference>
<dbReference type="SUPFAM" id="SSF52151">
    <property type="entry name" value="FabD/lysophospholipase-like"/>
    <property type="match status" value="1"/>
</dbReference>
<dbReference type="PROSITE" id="PS00455">
    <property type="entry name" value="AMP_BINDING"/>
    <property type="match status" value="1"/>
</dbReference>
<dbReference type="Pfam" id="PF00698">
    <property type="entry name" value="Acyl_transf_1"/>
    <property type="match status" value="1"/>
</dbReference>
<dbReference type="InterPro" id="IPR020806">
    <property type="entry name" value="PKS_PP-bd"/>
</dbReference>
<dbReference type="InterPro" id="IPR045851">
    <property type="entry name" value="AMP-bd_C_sf"/>
</dbReference>
<evidence type="ECO:0000256" key="5">
    <source>
        <dbReference type="ARBA" id="ARBA00022679"/>
    </source>
</evidence>
<dbReference type="InterPro" id="IPR014030">
    <property type="entry name" value="Ketoacyl_synth_N"/>
</dbReference>
<dbReference type="InterPro" id="IPR010071">
    <property type="entry name" value="AA_adenyl_dom"/>
</dbReference>
<dbReference type="Pfam" id="PF22621">
    <property type="entry name" value="CurL-like_PKS_C"/>
    <property type="match status" value="1"/>
</dbReference>
<dbReference type="PROSITE" id="PS50075">
    <property type="entry name" value="CARRIER"/>
    <property type="match status" value="2"/>
</dbReference>
<evidence type="ECO:0000256" key="10">
    <source>
        <dbReference type="ARBA" id="ARBA00029443"/>
    </source>
</evidence>
<dbReference type="Gene3D" id="2.30.38.10">
    <property type="entry name" value="Luciferase, Domain 3"/>
    <property type="match status" value="1"/>
</dbReference>
<comment type="cofactor">
    <cofactor evidence="1">
        <name>pantetheine 4'-phosphate</name>
        <dbReference type="ChEBI" id="CHEBI:47942"/>
    </cofactor>
</comment>
<dbReference type="Gene3D" id="3.40.50.980">
    <property type="match status" value="2"/>
</dbReference>
<keyword evidence="6" id="KW-0276">Fatty acid metabolism</keyword>
<dbReference type="SUPFAM" id="SSF51735">
    <property type="entry name" value="NAD(P)-binding Rossmann-fold domains"/>
    <property type="match status" value="2"/>
</dbReference>
<keyword evidence="4" id="KW-0597">Phosphoprotein</keyword>
<evidence type="ECO:0000256" key="2">
    <source>
        <dbReference type="ARBA" id="ARBA00006432"/>
    </source>
</evidence>
<dbReference type="SUPFAM" id="SSF56801">
    <property type="entry name" value="Acetyl-CoA synthetase-like"/>
    <property type="match status" value="1"/>
</dbReference>
<accession>A0A2L1U0P8</accession>
<dbReference type="PROSITE" id="PS00012">
    <property type="entry name" value="PHOSPHOPANTETHEINE"/>
    <property type="match status" value="1"/>
</dbReference>
<dbReference type="SUPFAM" id="SSF47336">
    <property type="entry name" value="ACP-like"/>
    <property type="match status" value="2"/>
</dbReference>
<dbReference type="Pfam" id="PF08659">
    <property type="entry name" value="KR"/>
    <property type="match status" value="1"/>
</dbReference>
<dbReference type="InterPro" id="IPR016036">
    <property type="entry name" value="Malonyl_transacylase_ACP-bd"/>
</dbReference>
<dbReference type="Gene3D" id="3.30.300.30">
    <property type="match status" value="1"/>
</dbReference>